<organism evidence="2 3">
    <name type="scientific">Butyricimonas virosa</name>
    <dbReference type="NCBI Taxonomy" id="544645"/>
    <lineage>
        <taxon>Bacteria</taxon>
        <taxon>Pseudomonadati</taxon>
        <taxon>Bacteroidota</taxon>
        <taxon>Bacteroidia</taxon>
        <taxon>Bacteroidales</taxon>
        <taxon>Odoribacteraceae</taxon>
        <taxon>Butyricimonas</taxon>
    </lineage>
</organism>
<sequence length="114" mass="12994">MEQEEYCISVGEPWNFESQDGQNVIKGYIVNMKSDSCIVFKSNHYLKFDDVTGNILILTPRYKESDFSNLTRGAVGVNGGIFLGKYDEKLCENELEQNIKFEIIGSIRKVENSI</sequence>
<dbReference type="RefSeq" id="WP_027200081.1">
    <property type="nucleotide sequence ID" value="NZ_CAJKXH010000008.1"/>
</dbReference>
<dbReference type="EMBL" id="CP069450">
    <property type="protein sequence ID" value="QRO49361.1"/>
    <property type="molecule type" value="Genomic_DNA"/>
</dbReference>
<proteinExistence type="predicted"/>
<evidence type="ECO:0000313" key="1">
    <source>
        <dbReference type="EMBL" id="QRO49361.1"/>
    </source>
</evidence>
<dbReference type="Proteomes" id="UP000286063">
    <property type="component" value="Unassembled WGS sequence"/>
</dbReference>
<evidence type="ECO:0000313" key="2">
    <source>
        <dbReference type="EMBL" id="RGY15655.1"/>
    </source>
</evidence>
<protein>
    <submittedName>
        <fullName evidence="2">Uncharacterized protein</fullName>
    </submittedName>
</protein>
<accession>A0A3E4T2Z4</accession>
<reference evidence="1 4" key="2">
    <citation type="submission" date="2021-02" db="EMBL/GenBank/DDBJ databases">
        <title>FDA dAtabase for Regulatory Grade micrObial Sequences (FDA-ARGOS): Supporting development and validation of Infectious Disease Dx tests.</title>
        <authorList>
            <person name="Carlson P."/>
            <person name="Fischbach M."/>
            <person name="Hastie J."/>
            <person name="Bilen M."/>
            <person name="Cheng A."/>
            <person name="Tallon L."/>
            <person name="Sadzewicz L."/>
            <person name="Zhao X."/>
            <person name="Boylan J."/>
            <person name="Ott S."/>
            <person name="Bowen H."/>
            <person name="Vavikolanu K."/>
            <person name="Mehta A."/>
            <person name="Aluvathingal J."/>
            <person name="Nadendla S."/>
            <person name="Yan Y."/>
            <person name="Sichtig H."/>
        </authorList>
    </citation>
    <scope>NUCLEOTIDE SEQUENCE [LARGE SCALE GENOMIC DNA]</scope>
    <source>
        <strain evidence="1 4">FDAARGOS_1229</strain>
    </source>
</reference>
<dbReference type="AlphaFoldDB" id="A0A3E4T2Z4"/>
<dbReference type="EMBL" id="QSCR01000023">
    <property type="protein sequence ID" value="RGY15655.1"/>
    <property type="molecule type" value="Genomic_DNA"/>
</dbReference>
<reference evidence="2 3" key="1">
    <citation type="submission" date="2018-08" db="EMBL/GenBank/DDBJ databases">
        <title>A genome reference for cultivated species of the human gut microbiota.</title>
        <authorList>
            <person name="Zou Y."/>
            <person name="Xue W."/>
            <person name="Luo G."/>
        </authorList>
    </citation>
    <scope>NUCLEOTIDE SEQUENCE [LARGE SCALE GENOMIC DNA]</scope>
    <source>
        <strain evidence="2 3">OF02-7</strain>
    </source>
</reference>
<evidence type="ECO:0000313" key="4">
    <source>
        <dbReference type="Proteomes" id="UP000654720"/>
    </source>
</evidence>
<gene>
    <name evidence="2" type="ORF">DXA50_12495</name>
    <name evidence="1" type="ORF">I6J59_15820</name>
</gene>
<dbReference type="Proteomes" id="UP000654720">
    <property type="component" value="Chromosome"/>
</dbReference>
<evidence type="ECO:0000313" key="3">
    <source>
        <dbReference type="Proteomes" id="UP000286063"/>
    </source>
</evidence>
<name>A0A3E4T2Z4_9BACT</name>
<dbReference type="GeneID" id="93097956"/>
<keyword evidence="4" id="KW-1185">Reference proteome</keyword>
<dbReference type="OrthoDB" id="1099413at2"/>